<evidence type="ECO:0000256" key="1">
    <source>
        <dbReference type="ARBA" id="ARBA00004651"/>
    </source>
</evidence>
<evidence type="ECO:0000259" key="16">
    <source>
        <dbReference type="PROSITE" id="PS51384"/>
    </source>
</evidence>
<dbReference type="SUPFAM" id="SSF63380">
    <property type="entry name" value="Riboflavin synthase domain-like"/>
    <property type="match status" value="1"/>
</dbReference>
<evidence type="ECO:0000256" key="11">
    <source>
        <dbReference type="ARBA" id="ARBA00023136"/>
    </source>
</evidence>
<dbReference type="EMBL" id="GL377315">
    <property type="protein sequence ID" value="EFI91802.1"/>
    <property type="molecule type" value="Genomic_DNA"/>
</dbReference>
<evidence type="ECO:0000256" key="2">
    <source>
        <dbReference type="ARBA" id="ARBA00006278"/>
    </source>
</evidence>
<dbReference type="GO" id="GO:0015677">
    <property type="term" value="P:copper ion import"/>
    <property type="evidence" value="ECO:0007669"/>
    <property type="project" value="TreeGrafter"/>
</dbReference>
<dbReference type="InterPro" id="IPR017927">
    <property type="entry name" value="FAD-bd_FR_type"/>
</dbReference>
<evidence type="ECO:0000256" key="9">
    <source>
        <dbReference type="ARBA" id="ARBA00023002"/>
    </source>
</evidence>
<feature type="transmembrane region" description="Helical" evidence="15">
    <location>
        <begin position="229"/>
        <end position="247"/>
    </location>
</feature>
<feature type="transmembrane region" description="Helical" evidence="15">
    <location>
        <begin position="34"/>
        <end position="52"/>
    </location>
</feature>
<keyword evidence="18" id="KW-1185">Reference proteome</keyword>
<dbReference type="Gene3D" id="2.40.30.10">
    <property type="entry name" value="Translation factors"/>
    <property type="match status" value="1"/>
</dbReference>
<dbReference type="FunCoup" id="D8QK02">
    <property type="interactions" value="193"/>
</dbReference>
<dbReference type="Pfam" id="PF01794">
    <property type="entry name" value="Ferric_reduct"/>
    <property type="match status" value="1"/>
</dbReference>
<dbReference type="OrthoDB" id="17725at2759"/>
<keyword evidence="7" id="KW-0249">Electron transport</keyword>
<dbReference type="InterPro" id="IPR013130">
    <property type="entry name" value="Fe3_Rdtase_TM_dom"/>
</dbReference>
<evidence type="ECO:0000256" key="13">
    <source>
        <dbReference type="ARBA" id="ARBA00048483"/>
    </source>
</evidence>
<sequence length="623" mass="68483">MSATQPASNGTASAAAAKGAAAQAEGPEVNVALLLWHANIVLLALLGVLVLLRLPRLFARLSVPSEWLQGHVFARKALPATRRPADHSIARRPTYSSEKTAYGGSDDSHTLHTHAQYIQRLDKHAAGGPPANCPPHLAACPRFFRPLTAPFHWRFTAGYSFYQVATCMIWFAVMAYTAFYMSNPFSDPARTGAVAVAQMVWVFAFGTKANPIGLLLGIGYEKLNFIHRFVGRLVVLAVNIHTLGYFYKWSIAGTFAASLQKPFIVWGLVATICMDVLFFFSTDYWRKNWYTIFLWSHIAAFIVLIPATYMHKPTFLPYIIAVCAIYGFDHLYRIIKTRFHTVTLRALPELGIVRVEVPQINTGWRAGQHMRVRVLSGGMGLYGWSEVHPFTIASAPNSHEGLVLLIKKTGTWTTRLFEMAKSGGYYDAGTDRQVKVMLEGPYGGPGDAIFHSYSAGVFVCGGSGITFGLASMQDILQRDLERRSRVKVLELIWIIQDAASLAPLLPQLTALLQTSSTTQVNISVHYTRVSASGKLPFDRNALPPGLTLSGGRPRTLKVLDATISRTASLGRGYKDEDALCGMLVGVCGPVALADDVNKAVSWIDPVRRDQIGGIEIHEEVFGW</sequence>
<evidence type="ECO:0000256" key="4">
    <source>
        <dbReference type="ARBA" id="ARBA00022448"/>
    </source>
</evidence>
<dbReference type="AlphaFoldDB" id="D8QK02"/>
<dbReference type="GO" id="GO:0006879">
    <property type="term" value="P:intracellular iron ion homeostasis"/>
    <property type="evidence" value="ECO:0007669"/>
    <property type="project" value="TreeGrafter"/>
</dbReference>
<keyword evidence="11 15" id="KW-0472">Membrane</keyword>
<dbReference type="Pfam" id="PF08022">
    <property type="entry name" value="FAD_binding_8"/>
    <property type="match status" value="1"/>
</dbReference>
<dbReference type="GO" id="GO:0052851">
    <property type="term" value="F:ferric-chelate reductase (NADPH) activity"/>
    <property type="evidence" value="ECO:0007669"/>
    <property type="project" value="UniProtKB-EC"/>
</dbReference>
<dbReference type="Gene3D" id="3.40.50.80">
    <property type="entry name" value="Nucleotide-binding domain of ferredoxin-NADP reductase (FNR) module"/>
    <property type="match status" value="1"/>
</dbReference>
<dbReference type="PROSITE" id="PS51384">
    <property type="entry name" value="FAD_FR"/>
    <property type="match status" value="1"/>
</dbReference>
<dbReference type="InParanoid" id="D8QK02"/>
<dbReference type="InterPro" id="IPR051410">
    <property type="entry name" value="Ferric/Cupric_Reductase"/>
</dbReference>
<protein>
    <recommendedName>
        <fullName evidence="3">ferric-chelate reductase (NADPH)</fullName>
        <ecNumber evidence="3">1.16.1.9</ecNumber>
    </recommendedName>
</protein>
<keyword evidence="10" id="KW-0406">Ion transport</keyword>
<gene>
    <name evidence="17" type="ORF">SCHCODRAFT_258803</name>
</gene>
<dbReference type="EC" id="1.16.1.9" evidence="3"/>
<comment type="catalytic activity">
    <reaction evidence="13">
        <text>2 a Fe(II)-siderophore + NADP(+) + H(+) = 2 a Fe(III)-siderophore + NADPH</text>
        <dbReference type="Rhea" id="RHEA:28795"/>
        <dbReference type="Rhea" id="RHEA-COMP:11342"/>
        <dbReference type="Rhea" id="RHEA-COMP:11344"/>
        <dbReference type="ChEBI" id="CHEBI:15378"/>
        <dbReference type="ChEBI" id="CHEBI:29033"/>
        <dbReference type="ChEBI" id="CHEBI:29034"/>
        <dbReference type="ChEBI" id="CHEBI:57783"/>
        <dbReference type="ChEBI" id="CHEBI:58349"/>
        <dbReference type="EC" id="1.16.1.9"/>
    </reaction>
</comment>
<keyword evidence="5" id="KW-1003">Cell membrane</keyword>
<dbReference type="SFLD" id="SFLDS00052">
    <property type="entry name" value="Ferric_Reductase_Domain"/>
    <property type="match status" value="1"/>
</dbReference>
<evidence type="ECO:0000256" key="12">
    <source>
        <dbReference type="ARBA" id="ARBA00023180"/>
    </source>
</evidence>
<organism evidence="18">
    <name type="scientific">Schizophyllum commune (strain H4-8 / FGSC 9210)</name>
    <name type="common">Split gill fungus</name>
    <dbReference type="NCBI Taxonomy" id="578458"/>
    <lineage>
        <taxon>Eukaryota</taxon>
        <taxon>Fungi</taxon>
        <taxon>Dikarya</taxon>
        <taxon>Basidiomycota</taxon>
        <taxon>Agaricomycotina</taxon>
        <taxon>Agaricomycetes</taxon>
        <taxon>Agaricomycetidae</taxon>
        <taxon>Agaricales</taxon>
        <taxon>Schizophyllaceae</taxon>
        <taxon>Schizophyllum</taxon>
    </lineage>
</organism>
<feature type="transmembrane region" description="Helical" evidence="15">
    <location>
        <begin position="161"/>
        <end position="181"/>
    </location>
</feature>
<evidence type="ECO:0000256" key="8">
    <source>
        <dbReference type="ARBA" id="ARBA00022989"/>
    </source>
</evidence>
<feature type="transmembrane region" description="Helical" evidence="15">
    <location>
        <begin position="315"/>
        <end position="335"/>
    </location>
</feature>
<evidence type="ECO:0000256" key="3">
    <source>
        <dbReference type="ARBA" id="ARBA00012668"/>
    </source>
</evidence>
<dbReference type="GO" id="GO:0006826">
    <property type="term" value="P:iron ion transport"/>
    <property type="evidence" value="ECO:0007669"/>
    <property type="project" value="TreeGrafter"/>
</dbReference>
<dbReference type="Pfam" id="PF08030">
    <property type="entry name" value="NAD_binding_6"/>
    <property type="match status" value="1"/>
</dbReference>
<keyword evidence="12" id="KW-0325">Glycoprotein</keyword>
<comment type="subcellular location">
    <subcellularLocation>
        <location evidence="1">Cell membrane</location>
        <topology evidence="1">Multi-pass membrane protein</topology>
    </subcellularLocation>
</comment>
<evidence type="ECO:0000256" key="6">
    <source>
        <dbReference type="ARBA" id="ARBA00022692"/>
    </source>
</evidence>
<dbReference type="InterPro" id="IPR013121">
    <property type="entry name" value="Fe_red_NAD-bd_6"/>
</dbReference>
<keyword evidence="9" id="KW-0560">Oxidoreductase</keyword>
<dbReference type="SFLD" id="SFLDG01168">
    <property type="entry name" value="Ferric_reductase_subgroup_(FRE"/>
    <property type="match status" value="1"/>
</dbReference>
<evidence type="ECO:0000256" key="5">
    <source>
        <dbReference type="ARBA" id="ARBA00022475"/>
    </source>
</evidence>
<dbReference type="InterPro" id="IPR017938">
    <property type="entry name" value="Riboflavin_synthase-like_b-brl"/>
</dbReference>
<comment type="similarity">
    <text evidence="2">Belongs to the ferric reductase (FRE) family.</text>
</comment>
<dbReference type="eggNOG" id="KOG0039">
    <property type="taxonomic scope" value="Eukaryota"/>
</dbReference>
<dbReference type="InterPro" id="IPR039261">
    <property type="entry name" value="FNR_nucleotide-bd"/>
</dbReference>
<dbReference type="HOGENOM" id="CLU_017408_1_0_1"/>
<dbReference type="VEuPathDB" id="FungiDB:SCHCODRAFT_02643965"/>
<dbReference type="GO" id="GO:0005886">
    <property type="term" value="C:plasma membrane"/>
    <property type="evidence" value="ECO:0007669"/>
    <property type="project" value="UniProtKB-SubCell"/>
</dbReference>
<evidence type="ECO:0000256" key="15">
    <source>
        <dbReference type="SAM" id="Phobius"/>
    </source>
</evidence>
<feature type="transmembrane region" description="Helical" evidence="15">
    <location>
        <begin position="292"/>
        <end position="309"/>
    </location>
</feature>
<keyword evidence="8 15" id="KW-1133">Transmembrane helix</keyword>
<feature type="transmembrane region" description="Helical" evidence="15">
    <location>
        <begin position="193"/>
        <end position="217"/>
    </location>
</feature>
<dbReference type="Proteomes" id="UP000007431">
    <property type="component" value="Unassembled WGS sequence"/>
</dbReference>
<accession>D8QK02</accession>
<dbReference type="InterPro" id="IPR013112">
    <property type="entry name" value="FAD-bd_8"/>
</dbReference>
<dbReference type="CDD" id="cd06186">
    <property type="entry name" value="NOX_Duox_like_FAD_NADP"/>
    <property type="match status" value="1"/>
</dbReference>
<evidence type="ECO:0000313" key="17">
    <source>
        <dbReference type="EMBL" id="EFI91802.1"/>
    </source>
</evidence>
<feature type="region of interest" description="Disordered" evidence="14">
    <location>
        <begin position="84"/>
        <end position="107"/>
    </location>
</feature>
<evidence type="ECO:0000256" key="10">
    <source>
        <dbReference type="ARBA" id="ARBA00023065"/>
    </source>
</evidence>
<feature type="domain" description="FAD-binding FR-type" evidence="16">
    <location>
        <begin position="327"/>
        <end position="448"/>
    </location>
</feature>
<feature type="transmembrane region" description="Helical" evidence="15">
    <location>
        <begin position="263"/>
        <end position="280"/>
    </location>
</feature>
<evidence type="ECO:0000313" key="18">
    <source>
        <dbReference type="Proteomes" id="UP000007431"/>
    </source>
</evidence>
<proteinExistence type="inferred from homology"/>
<dbReference type="OMA" id="WVVQDPA"/>
<dbReference type="PANTHER" id="PTHR32361:SF9">
    <property type="entry name" value="FERRIC REDUCTASE TRANSMEMBRANE COMPONENT 3-RELATED"/>
    <property type="match status" value="1"/>
</dbReference>
<keyword evidence="6 15" id="KW-0812">Transmembrane</keyword>
<evidence type="ECO:0000256" key="14">
    <source>
        <dbReference type="SAM" id="MobiDB-lite"/>
    </source>
</evidence>
<dbReference type="PANTHER" id="PTHR32361">
    <property type="entry name" value="FERRIC/CUPRIC REDUCTASE TRANSMEMBRANE COMPONENT"/>
    <property type="match status" value="1"/>
</dbReference>
<evidence type="ECO:0000256" key="7">
    <source>
        <dbReference type="ARBA" id="ARBA00022982"/>
    </source>
</evidence>
<reference evidence="17 18" key="1">
    <citation type="journal article" date="2010" name="Nat. Biotechnol.">
        <title>Genome sequence of the model mushroom Schizophyllum commune.</title>
        <authorList>
            <person name="Ohm R.A."/>
            <person name="de Jong J.F."/>
            <person name="Lugones L.G."/>
            <person name="Aerts A."/>
            <person name="Kothe E."/>
            <person name="Stajich J.E."/>
            <person name="de Vries R.P."/>
            <person name="Record E."/>
            <person name="Levasseur A."/>
            <person name="Baker S.E."/>
            <person name="Bartholomew K.A."/>
            <person name="Coutinho P.M."/>
            <person name="Erdmann S."/>
            <person name="Fowler T.J."/>
            <person name="Gathman A.C."/>
            <person name="Lombard V."/>
            <person name="Henrissat B."/>
            <person name="Knabe N."/>
            <person name="Kuees U."/>
            <person name="Lilly W.W."/>
            <person name="Lindquist E."/>
            <person name="Lucas S."/>
            <person name="Magnuson J.K."/>
            <person name="Piumi F."/>
            <person name="Raudaskoski M."/>
            <person name="Salamov A."/>
            <person name="Schmutz J."/>
            <person name="Schwarze F.W.M.R."/>
            <person name="vanKuyk P.A."/>
            <person name="Horton J.S."/>
            <person name="Grigoriev I.V."/>
            <person name="Woesten H.A.B."/>
        </authorList>
    </citation>
    <scope>NUCLEOTIDE SEQUENCE [LARGE SCALE GENOMIC DNA]</scope>
    <source>
        <strain evidence="18">H4-8 / FGSC 9210</strain>
    </source>
</reference>
<keyword evidence="4" id="KW-0813">Transport</keyword>
<name>D8QK02_SCHCM</name>